<accession>A0ABQ5B5P4</accession>
<evidence type="ECO:0000259" key="3">
    <source>
        <dbReference type="Pfam" id="PF21505"/>
    </source>
</evidence>
<dbReference type="Pfam" id="PF21505">
    <property type="entry name" value="RPN2_N"/>
    <property type="match status" value="1"/>
</dbReference>
<keyword evidence="1" id="KW-0677">Repeat</keyword>
<name>A0ABQ5B5P4_9ASTR</name>
<reference evidence="4" key="1">
    <citation type="journal article" date="2022" name="Int. J. Mol. Sci.">
        <title>Draft Genome of Tanacetum Coccineum: Genomic Comparison of Closely Related Tanacetum-Family Plants.</title>
        <authorList>
            <person name="Yamashiro T."/>
            <person name="Shiraishi A."/>
            <person name="Nakayama K."/>
            <person name="Satake H."/>
        </authorList>
    </citation>
    <scope>NUCLEOTIDE SEQUENCE</scope>
</reference>
<keyword evidence="5" id="KW-1185">Reference proteome</keyword>
<comment type="caution">
    <text evidence="4">The sequence shown here is derived from an EMBL/GenBank/DDBJ whole genome shotgun (WGS) entry which is preliminary data.</text>
</comment>
<evidence type="ECO:0000256" key="1">
    <source>
        <dbReference type="ARBA" id="ARBA00022737"/>
    </source>
</evidence>
<dbReference type="Proteomes" id="UP001151760">
    <property type="component" value="Unassembled WGS sequence"/>
</dbReference>
<reference evidence="4" key="2">
    <citation type="submission" date="2022-01" db="EMBL/GenBank/DDBJ databases">
        <authorList>
            <person name="Yamashiro T."/>
            <person name="Shiraishi A."/>
            <person name="Satake H."/>
            <person name="Nakayama K."/>
        </authorList>
    </citation>
    <scope>NUCLEOTIDE SEQUENCE</scope>
</reference>
<protein>
    <recommendedName>
        <fullName evidence="3">26S proteasome non-ATPase regulatory subunit 1/RPN2 N-terminal domain-containing protein</fullName>
    </recommendedName>
</protein>
<organism evidence="4 5">
    <name type="scientific">Tanacetum coccineum</name>
    <dbReference type="NCBI Taxonomy" id="301880"/>
    <lineage>
        <taxon>Eukaryota</taxon>
        <taxon>Viridiplantae</taxon>
        <taxon>Streptophyta</taxon>
        <taxon>Embryophyta</taxon>
        <taxon>Tracheophyta</taxon>
        <taxon>Spermatophyta</taxon>
        <taxon>Magnoliopsida</taxon>
        <taxon>eudicotyledons</taxon>
        <taxon>Gunneridae</taxon>
        <taxon>Pentapetalae</taxon>
        <taxon>asterids</taxon>
        <taxon>campanulids</taxon>
        <taxon>Asterales</taxon>
        <taxon>Asteraceae</taxon>
        <taxon>Asteroideae</taxon>
        <taxon>Anthemideae</taxon>
        <taxon>Anthemidinae</taxon>
        <taxon>Tanacetum</taxon>
    </lineage>
</organism>
<sequence length="247" mass="27935">MISLLRNSQELKREGVYFMWMDASPGPLTPQSHSSGTSSRPSHSPGTSSRPSHSPRSAQNLGMAECSNCKFLAERIKTLEARISVLEGQLEMARHPENHTLELEAIVERMLDKCISDGEFQQAIGISIECRRLDKLKEAIISSDNVHATLAYCMIISHAFINRREYRSEVLLLLVKVYQDLASPDYLNICQRLMFLDLPEGVANILEKLLRSENKDDAMMAFQIAFDLIENEHQAFLLSVRDRLSSP</sequence>
<dbReference type="InterPro" id="IPR048570">
    <property type="entry name" value="PSMD1_RPN2_N"/>
</dbReference>
<evidence type="ECO:0000313" key="5">
    <source>
        <dbReference type="Proteomes" id="UP001151760"/>
    </source>
</evidence>
<evidence type="ECO:0000313" key="4">
    <source>
        <dbReference type="EMBL" id="GJT10160.1"/>
    </source>
</evidence>
<feature type="domain" description="26S proteasome non-ATPase regulatory subunit 1/RPN2 N-terminal" evidence="3">
    <location>
        <begin position="82"/>
        <end position="245"/>
    </location>
</feature>
<gene>
    <name evidence="4" type="ORF">Tco_0857202</name>
</gene>
<dbReference type="PANTHER" id="PTHR10943">
    <property type="entry name" value="26S PROTEASOME NON-ATPASE REGULATORY SUBUNIT"/>
    <property type="match status" value="1"/>
</dbReference>
<feature type="non-terminal residue" evidence="4">
    <location>
        <position position="247"/>
    </location>
</feature>
<dbReference type="EMBL" id="BQNB010012967">
    <property type="protein sequence ID" value="GJT10160.1"/>
    <property type="molecule type" value="Genomic_DNA"/>
</dbReference>
<dbReference type="PANTHER" id="PTHR10943:SF2">
    <property type="entry name" value="26S PROTEASOME NON-ATPASE REGULATORY SUBUNIT 1"/>
    <property type="match status" value="1"/>
</dbReference>
<feature type="region of interest" description="Disordered" evidence="2">
    <location>
        <begin position="27"/>
        <end position="60"/>
    </location>
</feature>
<feature type="compositionally biased region" description="Low complexity" evidence="2">
    <location>
        <begin position="32"/>
        <end position="57"/>
    </location>
</feature>
<evidence type="ECO:0000256" key="2">
    <source>
        <dbReference type="SAM" id="MobiDB-lite"/>
    </source>
</evidence>
<proteinExistence type="predicted"/>